<dbReference type="Pfam" id="PF00248">
    <property type="entry name" value="Aldo_ket_red"/>
    <property type="match status" value="1"/>
</dbReference>
<dbReference type="SUPFAM" id="SSF51430">
    <property type="entry name" value="NAD(P)-linked oxidoreductase"/>
    <property type="match status" value="1"/>
</dbReference>
<keyword evidence="4" id="KW-1185">Reference proteome</keyword>
<evidence type="ECO:0000259" key="2">
    <source>
        <dbReference type="Pfam" id="PF00248"/>
    </source>
</evidence>
<evidence type="ECO:0000313" key="3">
    <source>
        <dbReference type="EMBL" id="ETX03354.1"/>
    </source>
</evidence>
<keyword evidence="1" id="KW-0560">Oxidoreductase</keyword>
<reference evidence="3 4" key="1">
    <citation type="journal article" date="2014" name="Nature">
        <title>An environmental bacterial taxon with a large and distinct metabolic repertoire.</title>
        <authorList>
            <person name="Wilson M.C."/>
            <person name="Mori T."/>
            <person name="Ruckert C."/>
            <person name="Uria A.R."/>
            <person name="Helf M.J."/>
            <person name="Takada K."/>
            <person name="Gernert C."/>
            <person name="Steffens U.A."/>
            <person name="Heycke N."/>
            <person name="Schmitt S."/>
            <person name="Rinke C."/>
            <person name="Helfrich E.J."/>
            <person name="Brachmann A.O."/>
            <person name="Gurgui C."/>
            <person name="Wakimoto T."/>
            <person name="Kracht M."/>
            <person name="Crusemann M."/>
            <person name="Hentschel U."/>
            <person name="Abe I."/>
            <person name="Matsunaga S."/>
            <person name="Kalinowski J."/>
            <person name="Takeyama H."/>
            <person name="Piel J."/>
        </authorList>
    </citation>
    <scope>NUCLEOTIDE SEQUENCE [LARGE SCALE GENOMIC DNA]</scope>
    <source>
        <strain evidence="4">TSY2</strain>
    </source>
</reference>
<gene>
    <name evidence="3" type="ORF">ETSY2_33715</name>
</gene>
<dbReference type="Proteomes" id="UP000019140">
    <property type="component" value="Unassembled WGS sequence"/>
</dbReference>
<dbReference type="InterPro" id="IPR023210">
    <property type="entry name" value="NADP_OxRdtase_dom"/>
</dbReference>
<dbReference type="InterPro" id="IPR036812">
    <property type="entry name" value="NAD(P)_OxRdtase_dom_sf"/>
</dbReference>
<protein>
    <recommendedName>
        <fullName evidence="2">NADP-dependent oxidoreductase domain-containing protein</fullName>
    </recommendedName>
</protein>
<name>W4LZ54_9BACT</name>
<accession>W4LZ54</accession>
<organism evidence="3 4">
    <name type="scientific">Candidatus Entotheonella gemina</name>
    <dbReference type="NCBI Taxonomy" id="1429439"/>
    <lineage>
        <taxon>Bacteria</taxon>
        <taxon>Pseudomonadati</taxon>
        <taxon>Nitrospinota/Tectimicrobiota group</taxon>
        <taxon>Candidatus Tectimicrobiota</taxon>
        <taxon>Candidatus Entotheonellia</taxon>
        <taxon>Candidatus Entotheonellales</taxon>
        <taxon>Candidatus Entotheonellaceae</taxon>
        <taxon>Candidatus Entotheonella</taxon>
    </lineage>
</organism>
<dbReference type="GO" id="GO:0005829">
    <property type="term" value="C:cytosol"/>
    <property type="evidence" value="ECO:0007669"/>
    <property type="project" value="TreeGrafter"/>
</dbReference>
<dbReference type="InterPro" id="IPR050523">
    <property type="entry name" value="AKR_Detox_Biosynth"/>
</dbReference>
<feature type="domain" description="NADP-dependent oxidoreductase" evidence="2">
    <location>
        <begin position="35"/>
        <end position="312"/>
    </location>
</feature>
<dbReference type="GO" id="GO:0016491">
    <property type="term" value="F:oxidoreductase activity"/>
    <property type="evidence" value="ECO:0007669"/>
    <property type="project" value="UniProtKB-KW"/>
</dbReference>
<comment type="caution">
    <text evidence="3">The sequence shown here is derived from an EMBL/GenBank/DDBJ whole genome shotgun (WGS) entry which is preliminary data.</text>
</comment>
<dbReference type="PANTHER" id="PTHR43364:SF4">
    <property type="entry name" value="NAD(P)-LINKED OXIDOREDUCTASE SUPERFAMILY PROTEIN"/>
    <property type="match status" value="1"/>
</dbReference>
<sequence>MKYRTLGQTGLQVSEVGLGAMPFGGMVTQVNGTSFGWTGTEDQECIALVHVCEELGVNLIDSAEAYGNGHGEAVIGQALQGRRDRWIMATKVNPNQGSDEAVPDENAVQKRITEACEQSLQRLQTDYIDLYQLHRIPHHWAMPVVMSTLANLQQAGKIRWYGISTNDRAAIDALRHYGPIHVLQIGYNLLERDADDLLNWALEEQIGTLIRVPLAKGMLTGKYSGPNAMSMPEGDHRYDRFNRPDTVDGLKKLTELSFLQTPDRSMVQTALRFVLDHPGVSCVISGAKTRQQAEENARASEVAPLTSDELARAFPVADAIRTPNWSG</sequence>
<evidence type="ECO:0000313" key="4">
    <source>
        <dbReference type="Proteomes" id="UP000019140"/>
    </source>
</evidence>
<dbReference type="AlphaFoldDB" id="W4LZ54"/>
<dbReference type="PANTHER" id="PTHR43364">
    <property type="entry name" value="NADH-SPECIFIC METHYLGLYOXAL REDUCTASE-RELATED"/>
    <property type="match status" value="1"/>
</dbReference>
<proteinExistence type="predicted"/>
<dbReference type="EMBL" id="AZHX01001444">
    <property type="protein sequence ID" value="ETX03354.1"/>
    <property type="molecule type" value="Genomic_DNA"/>
</dbReference>
<dbReference type="HOGENOM" id="CLU_023205_2_3_7"/>
<evidence type="ECO:0000256" key="1">
    <source>
        <dbReference type="ARBA" id="ARBA00023002"/>
    </source>
</evidence>
<dbReference type="Gene3D" id="3.20.20.100">
    <property type="entry name" value="NADP-dependent oxidoreductase domain"/>
    <property type="match status" value="1"/>
</dbReference>
<dbReference type="CDD" id="cd19086">
    <property type="entry name" value="AKR_AKR11C1"/>
    <property type="match status" value="1"/>
</dbReference>